<dbReference type="Pfam" id="PF04443">
    <property type="entry name" value="LuxE"/>
    <property type="match status" value="1"/>
</dbReference>
<dbReference type="GO" id="GO:0016740">
    <property type="term" value="F:transferase activity"/>
    <property type="evidence" value="ECO:0007669"/>
    <property type="project" value="UniProtKB-KW"/>
</dbReference>
<comment type="caution">
    <text evidence="2">The sequence shown here is derived from an EMBL/GenBank/DDBJ whole genome shotgun (WGS) entry which is preliminary data.</text>
</comment>
<evidence type="ECO:0000259" key="1">
    <source>
        <dbReference type="Pfam" id="PF04443"/>
    </source>
</evidence>
<keyword evidence="2" id="KW-0808">Transferase</keyword>
<dbReference type="InterPro" id="IPR007534">
    <property type="entry name" value="LuxE"/>
</dbReference>
<organism evidence="2 3">
    <name type="scientific">Niastella koreensis</name>
    <dbReference type="NCBI Taxonomy" id="354356"/>
    <lineage>
        <taxon>Bacteria</taxon>
        <taxon>Pseudomonadati</taxon>
        <taxon>Bacteroidota</taxon>
        <taxon>Chitinophagia</taxon>
        <taxon>Chitinophagales</taxon>
        <taxon>Chitinophagaceae</taxon>
        <taxon>Niastella</taxon>
    </lineage>
</organism>
<name>A0ABX3P0X2_9BACT</name>
<feature type="domain" description="Acyl-protein synthetase LuxE" evidence="1">
    <location>
        <begin position="17"/>
        <end position="324"/>
    </location>
</feature>
<accession>A0ABX3P0X2</accession>
<dbReference type="EMBL" id="LWBO01000005">
    <property type="protein sequence ID" value="OQP51425.1"/>
    <property type="molecule type" value="Genomic_DNA"/>
</dbReference>
<evidence type="ECO:0000313" key="3">
    <source>
        <dbReference type="Proteomes" id="UP000192277"/>
    </source>
</evidence>
<keyword evidence="3" id="KW-1185">Reference proteome</keyword>
<gene>
    <name evidence="2" type="ORF">A4D02_25200</name>
</gene>
<proteinExistence type="predicted"/>
<reference evidence="2 3" key="1">
    <citation type="submission" date="2016-04" db="EMBL/GenBank/DDBJ databases">
        <authorList>
            <person name="Chen L."/>
            <person name="Zhuang W."/>
            <person name="Wang G."/>
        </authorList>
    </citation>
    <scope>NUCLEOTIDE SEQUENCE [LARGE SCALE GENOMIC DNA]</scope>
    <source>
        <strain evidence="3">GR20</strain>
    </source>
</reference>
<dbReference type="SUPFAM" id="SSF56801">
    <property type="entry name" value="Acetyl-CoA synthetase-like"/>
    <property type="match status" value="1"/>
</dbReference>
<dbReference type="RefSeq" id="WP_014219888.1">
    <property type="nucleotide sequence ID" value="NZ_LWBO01000005.1"/>
</dbReference>
<protein>
    <submittedName>
        <fullName evidence="2">Acyl transferase</fullName>
    </submittedName>
</protein>
<evidence type="ECO:0000313" key="2">
    <source>
        <dbReference type="EMBL" id="OQP51425.1"/>
    </source>
</evidence>
<dbReference type="Proteomes" id="UP000192277">
    <property type="component" value="Unassembled WGS sequence"/>
</dbReference>
<sequence>MICEIEDKVFSLEPVDFEQLALEVFQFQYNNNAIYQQYVKALSIVGSNVRSIDQIPFLPIRFFKTADIKTTVFEPEAVFESSGTTQTINSRHYVKYMRIYHRSFLQAWQQFYGPVQDWCVIGLLPAYLERQNSSLVVMVNEMIKLSGHAQSGFYLYEHEKLAGVLQELEKQGQKTLLIGVTFGLLDFAEQFPMPLKHTIIMETGGMKGRRREMTRQEVHAILSEAFKTPLIHSEYGMTELLSQAYSYGHGLFDCPPWMKVLVRQDDDPLDVRVAGSGVINIIDLANLYSCAFIATDDVGTVQEDGSFEVLGRVDTSDIRGCNLLIAGI</sequence>